<dbReference type="Proteomes" id="UP001501771">
    <property type="component" value="Unassembled WGS sequence"/>
</dbReference>
<comment type="caution">
    <text evidence="2">The sequence shown here is derived from an EMBL/GenBank/DDBJ whole genome shotgun (WGS) entry which is preliminary data.</text>
</comment>
<feature type="transmembrane region" description="Helical" evidence="1">
    <location>
        <begin position="313"/>
        <end position="329"/>
    </location>
</feature>
<evidence type="ECO:0000256" key="1">
    <source>
        <dbReference type="SAM" id="Phobius"/>
    </source>
</evidence>
<organism evidence="2 3">
    <name type="scientific">Nocardioides koreensis</name>
    <dbReference type="NCBI Taxonomy" id="433651"/>
    <lineage>
        <taxon>Bacteria</taxon>
        <taxon>Bacillati</taxon>
        <taxon>Actinomycetota</taxon>
        <taxon>Actinomycetes</taxon>
        <taxon>Propionibacteriales</taxon>
        <taxon>Nocardioidaceae</taxon>
        <taxon>Nocardioides</taxon>
    </lineage>
</organism>
<protein>
    <recommendedName>
        <fullName evidence="4">DUF3592 domain-containing protein</fullName>
    </recommendedName>
</protein>
<dbReference type="EMBL" id="BAAAQR010000009">
    <property type="protein sequence ID" value="GAA2149626.1"/>
    <property type="molecule type" value="Genomic_DNA"/>
</dbReference>
<gene>
    <name evidence="2" type="ORF">GCM10009844_29480</name>
</gene>
<keyword evidence="3" id="KW-1185">Reference proteome</keyword>
<feature type="transmembrane region" description="Helical" evidence="1">
    <location>
        <begin position="274"/>
        <end position="293"/>
    </location>
</feature>
<name>A0ABP5LQ43_9ACTN</name>
<evidence type="ECO:0000313" key="2">
    <source>
        <dbReference type="EMBL" id="GAA2149626.1"/>
    </source>
</evidence>
<evidence type="ECO:0000313" key="3">
    <source>
        <dbReference type="Proteomes" id="UP001501771"/>
    </source>
</evidence>
<feature type="transmembrane region" description="Helical" evidence="1">
    <location>
        <begin position="245"/>
        <end position="262"/>
    </location>
</feature>
<evidence type="ECO:0008006" key="4">
    <source>
        <dbReference type="Google" id="ProtNLM"/>
    </source>
</evidence>
<proteinExistence type="predicted"/>
<sequence>MRGPGGLTGLKVPRRYSARGTTQLAVTGAPSQHGRMYPHRSQRECEVSQRIRAPQLSQSMSSIASILTCGAPPRPVGLGSVRAPGESRGRPMTATVVETATARRPDPWSASARGWRLALLLGWALMVVIAVVVGERQSSLRDLQHAVAAGEVHEVRIAGGMSAQARGFSTVEVHWRRGLLGYTTTVIEARPLGRAPRGSERGEATAVIGEDLGTRLQAVRPGLEVVTVDRTHRSTDLLGWRLPDWTSWLLLALWVSTLLVLVGSPEPWRATRWAWFWLMCVATPLGMAAYLLLAGPTPLVPAPRNPARRLTGGWAFLLAAAISSVADSIR</sequence>
<keyword evidence="1" id="KW-0472">Membrane</keyword>
<keyword evidence="1" id="KW-0812">Transmembrane</keyword>
<feature type="transmembrane region" description="Helical" evidence="1">
    <location>
        <begin position="114"/>
        <end position="133"/>
    </location>
</feature>
<reference evidence="3" key="1">
    <citation type="journal article" date="2019" name="Int. J. Syst. Evol. Microbiol.">
        <title>The Global Catalogue of Microorganisms (GCM) 10K type strain sequencing project: providing services to taxonomists for standard genome sequencing and annotation.</title>
        <authorList>
            <consortium name="The Broad Institute Genomics Platform"/>
            <consortium name="The Broad Institute Genome Sequencing Center for Infectious Disease"/>
            <person name="Wu L."/>
            <person name="Ma J."/>
        </authorList>
    </citation>
    <scope>NUCLEOTIDE SEQUENCE [LARGE SCALE GENOMIC DNA]</scope>
    <source>
        <strain evidence="3">JCM 16022</strain>
    </source>
</reference>
<keyword evidence="1" id="KW-1133">Transmembrane helix</keyword>
<accession>A0ABP5LQ43</accession>